<dbReference type="PROSITE" id="PS00409">
    <property type="entry name" value="PROKAR_NTER_METHYL"/>
    <property type="match status" value="1"/>
</dbReference>
<reference evidence="2 3" key="1">
    <citation type="submission" date="2020-08" db="EMBL/GenBank/DDBJ databases">
        <title>Genomic Encyclopedia of Type Strains, Phase IV (KMG-IV): sequencing the most valuable type-strain genomes for metagenomic binning, comparative biology and taxonomic classification.</title>
        <authorList>
            <person name="Goeker M."/>
        </authorList>
    </citation>
    <scope>NUCLEOTIDE SEQUENCE [LARGE SCALE GENOMIC DNA]</scope>
    <source>
        <strain evidence="2 3">DSM 29781</strain>
    </source>
</reference>
<keyword evidence="1" id="KW-0812">Transmembrane</keyword>
<dbReference type="AlphaFoldDB" id="A0A7W8M9G8"/>
<name>A0A7W8M9G8_9BURK</name>
<dbReference type="InterPro" id="IPR012902">
    <property type="entry name" value="N_methyl_site"/>
</dbReference>
<dbReference type="Pfam" id="PF07963">
    <property type="entry name" value="N_methyl"/>
    <property type="match status" value="1"/>
</dbReference>
<feature type="transmembrane region" description="Helical" evidence="1">
    <location>
        <begin position="12"/>
        <end position="32"/>
    </location>
</feature>
<evidence type="ECO:0000256" key="1">
    <source>
        <dbReference type="SAM" id="Phobius"/>
    </source>
</evidence>
<keyword evidence="1" id="KW-0472">Membrane</keyword>
<dbReference type="Gene3D" id="3.30.700.10">
    <property type="entry name" value="Glycoprotein, Type 4 Pilin"/>
    <property type="match status" value="1"/>
</dbReference>
<organism evidence="2 3">
    <name type="scientific">Quisquiliibacterium transsilvanicum</name>
    <dbReference type="NCBI Taxonomy" id="1549638"/>
    <lineage>
        <taxon>Bacteria</taxon>
        <taxon>Pseudomonadati</taxon>
        <taxon>Pseudomonadota</taxon>
        <taxon>Betaproteobacteria</taxon>
        <taxon>Burkholderiales</taxon>
        <taxon>Burkholderiaceae</taxon>
        <taxon>Quisquiliibacterium</taxon>
    </lineage>
</organism>
<evidence type="ECO:0000313" key="3">
    <source>
        <dbReference type="Proteomes" id="UP000532440"/>
    </source>
</evidence>
<dbReference type="InterPro" id="IPR045584">
    <property type="entry name" value="Pilin-like"/>
</dbReference>
<proteinExistence type="predicted"/>
<protein>
    <submittedName>
        <fullName evidence="2">Prepilin-type N-terminal cleavage/methylation domain-containing protein</fullName>
    </submittedName>
</protein>
<evidence type="ECO:0000313" key="2">
    <source>
        <dbReference type="EMBL" id="MBB5272069.1"/>
    </source>
</evidence>
<gene>
    <name evidence="2" type="ORF">HNQ70_002083</name>
</gene>
<dbReference type="RefSeq" id="WP_183967114.1">
    <property type="nucleotide sequence ID" value="NZ_BAABEW010000002.1"/>
</dbReference>
<comment type="caution">
    <text evidence="2">The sequence shown here is derived from an EMBL/GenBank/DDBJ whole genome shotgun (WGS) entry which is preliminary data.</text>
</comment>
<keyword evidence="1" id="KW-1133">Transmembrane helix</keyword>
<sequence length="253" mass="26861">MKKPMTKKQTGFTLVELSVVVLIAGLLLMAVMKGQTMLENARAQKLVNDVKNVEALIGQYENLKGRLPGDCDRDGVIDFQVHDLGAAATYALNANPTRAAVYDYSGADLSATASDPLGYCAETAGTAVSTNGNKWINDLRAAGVTSRATTNRLFAKHVAEDFIFVGNLTIDGEIYNAITIANVPTWMAKKAAVNLNGSESLSSRGQLRRLAQADAIGATAAVAFSGTWPADNDTVVNLIYFFRNVPDNVASGG</sequence>
<dbReference type="EMBL" id="JACHGB010000004">
    <property type="protein sequence ID" value="MBB5272069.1"/>
    <property type="molecule type" value="Genomic_DNA"/>
</dbReference>
<accession>A0A7W8M9G8</accession>
<dbReference type="Proteomes" id="UP000532440">
    <property type="component" value="Unassembled WGS sequence"/>
</dbReference>
<dbReference type="NCBIfam" id="TIGR02532">
    <property type="entry name" value="IV_pilin_GFxxxE"/>
    <property type="match status" value="1"/>
</dbReference>
<keyword evidence="3" id="KW-1185">Reference proteome</keyword>
<dbReference type="SUPFAM" id="SSF54523">
    <property type="entry name" value="Pili subunits"/>
    <property type="match status" value="1"/>
</dbReference>